<dbReference type="AlphaFoldDB" id="A0A9W3BVZ0"/>
<dbReference type="Pfam" id="PF10536">
    <property type="entry name" value="PMD"/>
    <property type="match status" value="1"/>
</dbReference>
<reference evidence="4" key="1">
    <citation type="journal article" date="2019" name="Database">
        <title>The radish genome database (RadishGD): an integrated information resource for radish genomics.</title>
        <authorList>
            <person name="Yu H.J."/>
            <person name="Baek S."/>
            <person name="Lee Y.J."/>
            <person name="Cho A."/>
            <person name="Mun J.H."/>
        </authorList>
    </citation>
    <scope>NUCLEOTIDE SEQUENCE [LARGE SCALE GENOMIC DNA]</scope>
    <source>
        <strain evidence="4">cv. WK10039</strain>
    </source>
</reference>
<dbReference type="InterPro" id="IPR044824">
    <property type="entry name" value="MAIN-like"/>
</dbReference>
<evidence type="ECO:0000259" key="3">
    <source>
        <dbReference type="Pfam" id="PF10536"/>
    </source>
</evidence>
<feature type="compositionally biased region" description="Basic and acidic residues" evidence="2">
    <location>
        <begin position="530"/>
        <end position="546"/>
    </location>
</feature>
<reference evidence="5" key="2">
    <citation type="submission" date="2025-08" db="UniProtKB">
        <authorList>
            <consortium name="RefSeq"/>
        </authorList>
    </citation>
    <scope>IDENTIFICATION</scope>
    <source>
        <tissue evidence="5">Leaf</tissue>
    </source>
</reference>
<dbReference type="PANTHER" id="PTHR46033:SF84">
    <property type="entry name" value="AMINOTRANSFERASE-LIKE PLANT MOBILE DOMAIN-CONTAINING PROTEIN"/>
    <property type="match status" value="1"/>
</dbReference>
<evidence type="ECO:0000256" key="1">
    <source>
        <dbReference type="SAM" id="Coils"/>
    </source>
</evidence>
<feature type="region of interest" description="Disordered" evidence="2">
    <location>
        <begin position="482"/>
        <end position="695"/>
    </location>
</feature>
<feature type="compositionally biased region" description="Polar residues" evidence="2">
    <location>
        <begin position="516"/>
        <end position="529"/>
    </location>
</feature>
<feature type="coiled-coil region" evidence="1">
    <location>
        <begin position="159"/>
        <end position="186"/>
    </location>
</feature>
<evidence type="ECO:0000313" key="5">
    <source>
        <dbReference type="RefSeq" id="XP_056843409.1"/>
    </source>
</evidence>
<gene>
    <name evidence="5" type="primary">LOC108808755</name>
</gene>
<feature type="domain" description="Aminotransferase-like plant mobile" evidence="3">
    <location>
        <begin position="97"/>
        <end position="462"/>
    </location>
</feature>
<organism evidence="4 5">
    <name type="scientific">Raphanus sativus</name>
    <name type="common">Radish</name>
    <name type="synonym">Raphanus raphanistrum var. sativus</name>
    <dbReference type="NCBI Taxonomy" id="3726"/>
    <lineage>
        <taxon>Eukaryota</taxon>
        <taxon>Viridiplantae</taxon>
        <taxon>Streptophyta</taxon>
        <taxon>Embryophyta</taxon>
        <taxon>Tracheophyta</taxon>
        <taxon>Spermatophyta</taxon>
        <taxon>Magnoliopsida</taxon>
        <taxon>eudicotyledons</taxon>
        <taxon>Gunneridae</taxon>
        <taxon>Pentapetalae</taxon>
        <taxon>rosids</taxon>
        <taxon>malvids</taxon>
        <taxon>Brassicales</taxon>
        <taxon>Brassicaceae</taxon>
        <taxon>Brassiceae</taxon>
        <taxon>Raphanus</taxon>
    </lineage>
</organism>
<keyword evidence="4" id="KW-1185">Reference proteome</keyword>
<dbReference type="OrthoDB" id="1572276at2759"/>
<dbReference type="PANTHER" id="PTHR46033">
    <property type="entry name" value="PROTEIN MAIN-LIKE 2"/>
    <property type="match status" value="1"/>
</dbReference>
<sequence>MDSRGSSDQDDEHIVQVRQALMCPDGGRFEGLRTARFLNYTTTSIDDDVFELSLDAFATTSHPEKLSFSGWGSPSVNWIEWVNAMAESNALAWRKSGVHDAIMASRYQIAKRDDLMTALVEKWCVETNSFVFPWGEATVTLEDMIVLGGFSAIGNNVLASARRESMKSVEEKLKRAKREIEASSMMKRCCVGLWMKEMMNSGNEIEHEAFMVTWLSRFVFPNSGDLVREKLFAAAVQLARGVRLALAPAVLAGIYSSLGVLKKQLFSGGLAEEETVVTATSPFQFVQVWAWERIMDLRPPGLPSQLKPHEPRMALWHQHGGGGQESTNQSHESIRTVLDSAKESFRYRPYTKPLKNFKFPKFYLEDDCWVSLEDEDIVAFGRCLRCSKLVGLNCIEPYYPHRVALQFGYDQDVPGVVPVVLTTESPELAWKDYIRPITDEMIYIPSRLRQADVTVKYIRWWKQSVTTLQAIAKRSTHKVLKEKTTETTTTTMVKSSPPRTSRIVGSKAEPLKTVSDKSNVSSSARSLTGSEKDKQSKPLKKTELVKKPLPKLTKSPGRSLDGVKERKGGPRSSQEIKDHSHVKFLSPGLPGSSPKTQQPLTQKQNSKSSDVIRPKALPVKSPRPQTSKGPKDSSSSSVSPLTRKKPSPKAITSHLSSVSKATPALKKRNVADQRIKAHTKQQTSTEARLGSRGGDETMMNTLKAMSEIMKLEEHVGEGGEVMYQIPKLQFEVLSQGVQDVLHELQSIKSALNIDKSSSI</sequence>
<feature type="compositionally biased region" description="Basic and acidic residues" evidence="2">
    <location>
        <begin position="561"/>
        <end position="581"/>
    </location>
</feature>
<feature type="compositionally biased region" description="Polar residues" evidence="2">
    <location>
        <begin position="593"/>
        <end position="609"/>
    </location>
</feature>
<dbReference type="Proteomes" id="UP000504610">
    <property type="component" value="Chromosome 6"/>
</dbReference>
<dbReference type="InterPro" id="IPR019557">
    <property type="entry name" value="AminoTfrase-like_pln_mobile"/>
</dbReference>
<name>A0A9W3BVZ0_RAPSA</name>
<accession>A0A9W3BVZ0</accession>
<dbReference type="GO" id="GO:0010073">
    <property type="term" value="P:meristem maintenance"/>
    <property type="evidence" value="ECO:0007669"/>
    <property type="project" value="InterPro"/>
</dbReference>
<keyword evidence="1" id="KW-0175">Coiled coil</keyword>
<evidence type="ECO:0000313" key="4">
    <source>
        <dbReference type="Proteomes" id="UP000504610"/>
    </source>
</evidence>
<evidence type="ECO:0000256" key="2">
    <source>
        <dbReference type="SAM" id="MobiDB-lite"/>
    </source>
</evidence>
<proteinExistence type="predicted"/>
<dbReference type="RefSeq" id="XP_056843409.1">
    <property type="nucleotide sequence ID" value="XM_056987429.1"/>
</dbReference>
<dbReference type="KEGG" id="rsz:108808755"/>
<dbReference type="GeneID" id="108808755"/>
<protein>
    <submittedName>
        <fullName evidence="5">Uncharacterized protein LOC108808755</fullName>
    </submittedName>
</protein>